<organism evidence="2 3">
    <name type="scientific">Amycolatopsis pretoriensis</name>
    <dbReference type="NCBI Taxonomy" id="218821"/>
    <lineage>
        <taxon>Bacteria</taxon>
        <taxon>Bacillati</taxon>
        <taxon>Actinomycetota</taxon>
        <taxon>Actinomycetes</taxon>
        <taxon>Pseudonocardiales</taxon>
        <taxon>Pseudonocardiaceae</taxon>
        <taxon>Amycolatopsis</taxon>
    </lineage>
</organism>
<dbReference type="RefSeq" id="WP_086674854.1">
    <property type="nucleotide sequence ID" value="NZ_FNUJ01000003.1"/>
</dbReference>
<reference evidence="3" key="1">
    <citation type="submission" date="2016-10" db="EMBL/GenBank/DDBJ databases">
        <authorList>
            <person name="Varghese N."/>
            <person name="Submissions S."/>
        </authorList>
    </citation>
    <scope>NUCLEOTIDE SEQUENCE [LARGE SCALE GENOMIC DNA]</scope>
    <source>
        <strain evidence="3">DSM 44654</strain>
    </source>
</reference>
<evidence type="ECO:0000259" key="1">
    <source>
        <dbReference type="Pfam" id="PF01636"/>
    </source>
</evidence>
<dbReference type="Pfam" id="PF01636">
    <property type="entry name" value="APH"/>
    <property type="match status" value="1"/>
</dbReference>
<dbReference type="InterPro" id="IPR011009">
    <property type="entry name" value="Kinase-like_dom_sf"/>
</dbReference>
<dbReference type="Proteomes" id="UP000198878">
    <property type="component" value="Unassembled WGS sequence"/>
</dbReference>
<protein>
    <recommendedName>
        <fullName evidence="1">Aminoglycoside phosphotransferase domain-containing protein</fullName>
    </recommendedName>
</protein>
<gene>
    <name evidence="2" type="ORF">SAMN05421837_103787</name>
</gene>
<evidence type="ECO:0000313" key="2">
    <source>
        <dbReference type="EMBL" id="SEF27380.1"/>
    </source>
</evidence>
<dbReference type="STRING" id="218821.SAMN05421837_103787"/>
<keyword evidence="3" id="KW-1185">Reference proteome</keyword>
<dbReference type="OrthoDB" id="2570531at2"/>
<dbReference type="AlphaFoldDB" id="A0A1H5QMP5"/>
<evidence type="ECO:0000313" key="3">
    <source>
        <dbReference type="Proteomes" id="UP000198878"/>
    </source>
</evidence>
<feature type="domain" description="Aminoglycoside phosphotransferase" evidence="1">
    <location>
        <begin position="80"/>
        <end position="247"/>
    </location>
</feature>
<accession>A0A1H5QMP5</accession>
<sequence length="297" mass="32585">MPRSTWEALPAAVRAAIEHETGDVHEAVLPSAGRNSDFSATLHTATGTVFCKGIAEADGKRGRMHRHEAAVNPVLPASVAPHLLWQTEADDWLLLGFEHSPGRHADLSPGSTDLQPVLNVVATMAEALQEVSVDAPALAEQWGRLAAWRRLAKDTPADLDPWARDHLDQLTTWEAAAVELVEGRTLAHTDLHCLNLLVHEGRARIVDWAWSRQANPAVDPAFLVTRLIEAGHTPAAAEAWADQLPCWRDASGDIKTAFAVAIWGIWEYLERHQPLAHRAALTAAARDWARHRLESDI</sequence>
<dbReference type="SUPFAM" id="SSF56112">
    <property type="entry name" value="Protein kinase-like (PK-like)"/>
    <property type="match status" value="1"/>
</dbReference>
<dbReference type="Gene3D" id="3.90.1200.10">
    <property type="match status" value="1"/>
</dbReference>
<name>A0A1H5QMP5_9PSEU</name>
<dbReference type="EMBL" id="FNUJ01000003">
    <property type="protein sequence ID" value="SEF27380.1"/>
    <property type="molecule type" value="Genomic_DNA"/>
</dbReference>
<dbReference type="InterPro" id="IPR002575">
    <property type="entry name" value="Aminoglycoside_PTrfase"/>
</dbReference>
<proteinExistence type="predicted"/>